<name>A0ABY6HYS5_9ARCH</name>
<gene>
    <name evidence="1" type="ORF">NEF87_004962</name>
</gene>
<dbReference type="Proteomes" id="UP001208689">
    <property type="component" value="Chromosome"/>
</dbReference>
<sequence length="90" mass="10192">MSTVGKYRVRKKNLIGMRCIYHESCSMIKSKRLKALMGEHIPVYCDGDFQQCARVKLKVAGKIVPIMLLPDGKMIIISKKKTSVVNYSTD</sequence>
<accession>A0ABY6HYS5</accession>
<evidence type="ECO:0000313" key="1">
    <source>
        <dbReference type="EMBL" id="UYP48677.1"/>
    </source>
</evidence>
<keyword evidence="2" id="KW-1185">Reference proteome</keyword>
<organism evidence="1 2">
    <name type="scientific">Candidatus Lokiarchaeum ossiferum</name>
    <dbReference type="NCBI Taxonomy" id="2951803"/>
    <lineage>
        <taxon>Archaea</taxon>
        <taxon>Promethearchaeati</taxon>
        <taxon>Promethearchaeota</taxon>
        <taxon>Promethearchaeia</taxon>
        <taxon>Promethearchaeales</taxon>
        <taxon>Promethearchaeaceae</taxon>
        <taxon>Candidatus Lokiarchaeum</taxon>
    </lineage>
</organism>
<evidence type="ECO:0000313" key="2">
    <source>
        <dbReference type="Proteomes" id="UP001208689"/>
    </source>
</evidence>
<reference evidence="1" key="1">
    <citation type="submission" date="2022-09" db="EMBL/GenBank/DDBJ databases">
        <title>Actin cytoskeleton and complex cell architecture in an #Asgard archaeon.</title>
        <authorList>
            <person name="Ponce Toledo R.I."/>
            <person name="Schleper C."/>
            <person name="Rodrigues Oliveira T."/>
            <person name="Wollweber F."/>
            <person name="Xu J."/>
            <person name="Rittmann S."/>
            <person name="Klingl A."/>
            <person name="Pilhofer M."/>
        </authorList>
    </citation>
    <scope>NUCLEOTIDE SEQUENCE</scope>
    <source>
        <strain evidence="1">B-35</strain>
    </source>
</reference>
<protein>
    <submittedName>
        <fullName evidence="1">Uncharacterized protein</fullName>
    </submittedName>
</protein>
<proteinExistence type="predicted"/>
<dbReference type="EMBL" id="CP104013">
    <property type="protein sequence ID" value="UYP48677.1"/>
    <property type="molecule type" value="Genomic_DNA"/>
</dbReference>